<keyword evidence="1" id="KW-0732">Signal</keyword>
<dbReference type="EMBL" id="CP045900">
    <property type="protein sequence ID" value="QQP42205.1"/>
    <property type="molecule type" value="Genomic_DNA"/>
</dbReference>
<proteinExistence type="predicted"/>
<evidence type="ECO:0000256" key="1">
    <source>
        <dbReference type="ARBA" id="ARBA00022729"/>
    </source>
</evidence>
<protein>
    <submittedName>
        <fullName evidence="3">EFhand protein NUCB1</fullName>
    </submittedName>
</protein>
<dbReference type="Gene3D" id="1.10.238.10">
    <property type="entry name" value="EF-hand"/>
    <property type="match status" value="1"/>
</dbReference>
<dbReference type="InterPro" id="IPR040250">
    <property type="entry name" value="Nucleobindin"/>
</dbReference>
<evidence type="ECO:0000313" key="4">
    <source>
        <dbReference type="Proteomes" id="UP000595437"/>
    </source>
</evidence>
<dbReference type="Proteomes" id="UP000595437">
    <property type="component" value="Chromosome 11"/>
</dbReference>
<dbReference type="SUPFAM" id="SSF47473">
    <property type="entry name" value="EF-hand"/>
    <property type="match status" value="1"/>
</dbReference>
<evidence type="ECO:0000256" key="2">
    <source>
        <dbReference type="SAM" id="MobiDB-lite"/>
    </source>
</evidence>
<evidence type="ECO:0000313" key="3">
    <source>
        <dbReference type="EMBL" id="QQP42205.1"/>
    </source>
</evidence>
<organism evidence="3 4">
    <name type="scientific">Caligus rogercresseyi</name>
    <name type="common">Sea louse</name>
    <dbReference type="NCBI Taxonomy" id="217165"/>
    <lineage>
        <taxon>Eukaryota</taxon>
        <taxon>Metazoa</taxon>
        <taxon>Ecdysozoa</taxon>
        <taxon>Arthropoda</taxon>
        <taxon>Crustacea</taxon>
        <taxon>Multicrustacea</taxon>
        <taxon>Hexanauplia</taxon>
        <taxon>Copepoda</taxon>
        <taxon>Siphonostomatoida</taxon>
        <taxon>Caligidae</taxon>
        <taxon>Caligus</taxon>
    </lineage>
</organism>
<dbReference type="GO" id="GO:0005509">
    <property type="term" value="F:calcium ion binding"/>
    <property type="evidence" value="ECO:0007669"/>
    <property type="project" value="TreeGrafter"/>
</dbReference>
<feature type="region of interest" description="Disordered" evidence="2">
    <location>
        <begin position="99"/>
        <end position="123"/>
    </location>
</feature>
<dbReference type="GO" id="GO:0005793">
    <property type="term" value="C:endoplasmic reticulum-Golgi intermediate compartment"/>
    <property type="evidence" value="ECO:0007669"/>
    <property type="project" value="TreeGrafter"/>
</dbReference>
<accession>A0A7T8K2C0</accession>
<dbReference type="InterPro" id="IPR011992">
    <property type="entry name" value="EF-hand-dom_pair"/>
</dbReference>
<keyword evidence="4" id="KW-1185">Reference proteome</keyword>
<name>A0A7T8K2C0_CALRO</name>
<reference evidence="4" key="1">
    <citation type="submission" date="2021-01" db="EMBL/GenBank/DDBJ databases">
        <title>Caligus Genome Assembly.</title>
        <authorList>
            <person name="Gallardo-Escarate C."/>
        </authorList>
    </citation>
    <scope>NUCLEOTIDE SEQUENCE [LARGE SCALE GENOMIC DNA]</scope>
</reference>
<dbReference type="PANTHER" id="PTHR19237:SF20">
    <property type="entry name" value="NUCLEOBINDIN 1"/>
    <property type="match status" value="1"/>
</dbReference>
<dbReference type="AlphaFoldDB" id="A0A7T8K2C0"/>
<sequence length="123" mass="14905">MGLDRKHIVAPEHLKIYSVRFEVEDLKRLIQSTTRDLEEADRKRADDFKRYEMEKKFENERAEDWDPKTLFAMHDLNGDKQWDENELKVLFRKELDKVYDPNNRDDDMKERVEDGVSSEKIRS</sequence>
<dbReference type="GO" id="GO:0070062">
    <property type="term" value="C:extracellular exosome"/>
    <property type="evidence" value="ECO:0007669"/>
    <property type="project" value="TreeGrafter"/>
</dbReference>
<dbReference type="OrthoDB" id="5982823at2759"/>
<gene>
    <name evidence="3" type="ORF">FKW44_016799</name>
</gene>
<dbReference type="PANTHER" id="PTHR19237">
    <property type="entry name" value="NUCLEOBINDIN"/>
    <property type="match status" value="1"/>
</dbReference>